<evidence type="ECO:0000313" key="3">
    <source>
        <dbReference type="Proteomes" id="UP001589643"/>
    </source>
</evidence>
<comment type="caution">
    <text evidence="2">The sequence shown here is derived from an EMBL/GenBank/DDBJ whole genome shotgun (WGS) entry which is preliminary data.</text>
</comment>
<keyword evidence="3" id="KW-1185">Reference proteome</keyword>
<feature type="transmembrane region" description="Helical" evidence="1">
    <location>
        <begin position="64"/>
        <end position="87"/>
    </location>
</feature>
<reference evidence="2 3" key="1">
    <citation type="submission" date="2024-08" db="EMBL/GenBank/DDBJ databases">
        <title>Heavy metals resistant antinobacteria isolated from wastewater.</title>
        <authorList>
            <person name="Roman Ponce B."/>
            <person name="Blanco Mercado M.A."/>
            <person name="Avila Aldana I.N."/>
            <person name="Morales Arrieta S."/>
        </authorList>
    </citation>
    <scope>NUCLEOTIDE SEQUENCE [LARGE SCALE GENOMIC DNA]</scope>
    <source>
        <strain evidence="3">sma-1</strain>
    </source>
</reference>
<keyword evidence="1" id="KW-1133">Transmembrane helix</keyword>
<organism evidence="2 3">
    <name type="scientific">Microbacterium plantarum</name>
    <dbReference type="NCBI Taxonomy" id="1816425"/>
    <lineage>
        <taxon>Bacteria</taxon>
        <taxon>Bacillati</taxon>
        <taxon>Actinomycetota</taxon>
        <taxon>Actinomycetes</taxon>
        <taxon>Micrococcales</taxon>
        <taxon>Microbacteriaceae</taxon>
        <taxon>Microbacterium</taxon>
    </lineage>
</organism>
<protein>
    <recommendedName>
        <fullName evidence="4">Integral membrane protein</fullName>
    </recommendedName>
</protein>
<keyword evidence="1" id="KW-0472">Membrane</keyword>
<feature type="transmembrane region" description="Helical" evidence="1">
    <location>
        <begin position="40"/>
        <end position="57"/>
    </location>
</feature>
<dbReference type="Proteomes" id="UP001589643">
    <property type="component" value="Unassembled WGS sequence"/>
</dbReference>
<accession>A0ABV5EQM4</accession>
<dbReference type="EMBL" id="JBHLHV010000001">
    <property type="protein sequence ID" value="MFB8892266.1"/>
    <property type="molecule type" value="Genomic_DNA"/>
</dbReference>
<evidence type="ECO:0000256" key="1">
    <source>
        <dbReference type="SAM" id="Phobius"/>
    </source>
</evidence>
<name>A0ABV5EQM4_9MICO</name>
<dbReference type="RefSeq" id="WP_112616617.1">
    <property type="nucleotide sequence ID" value="NZ_JBHLHV010000001.1"/>
</dbReference>
<evidence type="ECO:0000313" key="2">
    <source>
        <dbReference type="EMBL" id="MFB8892266.1"/>
    </source>
</evidence>
<sequence>MTPSRHQRALRAAAAATLATFVALLSHVAAGGEPPSALGAALPWALSLMISLAVVGRRVSVVRLGAAVTAAQTLFHVMFALGVVPLAGSARIPTPASGLTGPFSLHAGHMSLPASPSAPGAIAAAAPDAAMIGAHILAAAITTLLLHRGERLLAALADLARRIATRLRSVTRDAVPSAPMPPRLRPLASSVRTPRLRALVAAPARRGPPALLAL</sequence>
<gene>
    <name evidence="2" type="ORF">AB7P39_05335</name>
</gene>
<evidence type="ECO:0008006" key="4">
    <source>
        <dbReference type="Google" id="ProtNLM"/>
    </source>
</evidence>
<keyword evidence="1" id="KW-0812">Transmembrane</keyword>
<proteinExistence type="predicted"/>